<dbReference type="GO" id="GO:0051082">
    <property type="term" value="F:unfolded protein binding"/>
    <property type="evidence" value="ECO:0007669"/>
    <property type="project" value="InterPro"/>
</dbReference>
<accession>A0A1C3KFE5</accession>
<dbReference type="FunFam" id="1.10.287.370:FF:000016">
    <property type="entry name" value="Prefoldin subunit 2, putative"/>
    <property type="match status" value="1"/>
</dbReference>
<evidence type="ECO:0000313" key="6">
    <source>
        <dbReference type="Proteomes" id="UP000219799"/>
    </source>
</evidence>
<evidence type="ECO:0000256" key="2">
    <source>
        <dbReference type="ARBA" id="ARBA00023186"/>
    </source>
</evidence>
<evidence type="ECO:0000256" key="1">
    <source>
        <dbReference type="ARBA" id="ARBA00008045"/>
    </source>
</evidence>
<dbReference type="VEuPathDB" id="PlasmoDB:PmUG01_13041500"/>
<dbReference type="AlphaFoldDB" id="A0A1C3KFE5"/>
<dbReference type="CDD" id="cd23163">
    <property type="entry name" value="Prefoldin_2"/>
    <property type="match status" value="1"/>
</dbReference>
<feature type="coiled-coil region" evidence="3">
    <location>
        <begin position="86"/>
        <end position="117"/>
    </location>
</feature>
<dbReference type="GO" id="GO:0016272">
    <property type="term" value="C:prefoldin complex"/>
    <property type="evidence" value="ECO:0007669"/>
    <property type="project" value="InterPro"/>
</dbReference>
<sequence length="151" mass="17339">METANSIELSKLNEQNEAKSAYEQIEKDRVQLVSKIEELYQDVVEHKYNNKLFLEALENVPSDRRCYRMVGEILVERTVGEIKPALVDHKNKVEQIIAECQKKLDEKNNEISKIVKNTKSENITSDLVSNKAQDNMGNSTDKDKKPQGVIF</sequence>
<gene>
    <name evidence="5" type="primary">PmlGA01_130035000</name>
    <name evidence="5" type="ORF">PMLGA01_130035000</name>
</gene>
<proteinExistence type="inferred from homology"/>
<protein>
    <submittedName>
        <fullName evidence="5">Prefoldin subunit 2, putative</fullName>
    </submittedName>
</protein>
<keyword evidence="3" id="KW-0175">Coiled coil</keyword>
<keyword evidence="2" id="KW-0143">Chaperone</keyword>
<dbReference type="Gene3D" id="1.10.287.370">
    <property type="match status" value="1"/>
</dbReference>
<reference evidence="5 6" key="1">
    <citation type="submission" date="2016-06" db="EMBL/GenBank/DDBJ databases">
        <authorList>
            <consortium name="Pathogen Informatics"/>
        </authorList>
    </citation>
    <scope>NUCLEOTIDE SEQUENCE [LARGE SCALE GENOMIC DNA]</scope>
    <source>
        <strain evidence="5">PmlGA01</strain>
    </source>
</reference>
<name>A0A1C3KFE5_PLAMA</name>
<dbReference type="EMBL" id="LT594501">
    <property type="protein sequence ID" value="SBT72364.1"/>
    <property type="molecule type" value="Genomic_DNA"/>
</dbReference>
<feature type="region of interest" description="Disordered" evidence="4">
    <location>
        <begin position="125"/>
        <end position="151"/>
    </location>
</feature>
<dbReference type="GO" id="GO:0006457">
    <property type="term" value="P:protein folding"/>
    <property type="evidence" value="ECO:0007669"/>
    <property type="project" value="InterPro"/>
</dbReference>
<evidence type="ECO:0000313" key="5">
    <source>
        <dbReference type="EMBL" id="SBT72364.1"/>
    </source>
</evidence>
<evidence type="ECO:0000256" key="3">
    <source>
        <dbReference type="SAM" id="Coils"/>
    </source>
</evidence>
<comment type="similarity">
    <text evidence="1">Belongs to the prefoldin subunit beta family.</text>
</comment>
<dbReference type="PANTHER" id="PTHR13303">
    <property type="entry name" value="PREFOLDIN SUBUNIT 2"/>
    <property type="match status" value="1"/>
</dbReference>
<feature type="compositionally biased region" description="Basic and acidic residues" evidence="4">
    <location>
        <begin position="140"/>
        <end position="151"/>
    </location>
</feature>
<evidence type="ECO:0000256" key="4">
    <source>
        <dbReference type="SAM" id="MobiDB-lite"/>
    </source>
</evidence>
<dbReference type="InterPro" id="IPR002777">
    <property type="entry name" value="PFD_beta-like"/>
</dbReference>
<dbReference type="Pfam" id="PF01920">
    <property type="entry name" value="Prefoldin_2"/>
    <property type="match status" value="1"/>
</dbReference>
<feature type="compositionally biased region" description="Polar residues" evidence="4">
    <location>
        <begin position="125"/>
        <end position="139"/>
    </location>
</feature>
<organism evidence="5 6">
    <name type="scientific">Plasmodium malariae</name>
    <dbReference type="NCBI Taxonomy" id="5858"/>
    <lineage>
        <taxon>Eukaryota</taxon>
        <taxon>Sar</taxon>
        <taxon>Alveolata</taxon>
        <taxon>Apicomplexa</taxon>
        <taxon>Aconoidasida</taxon>
        <taxon>Haemosporida</taxon>
        <taxon>Plasmodiidae</taxon>
        <taxon>Plasmodium</taxon>
        <taxon>Plasmodium (Plasmodium)</taxon>
    </lineage>
</organism>
<dbReference type="InterPro" id="IPR009053">
    <property type="entry name" value="Prefoldin"/>
</dbReference>
<dbReference type="SUPFAM" id="SSF46579">
    <property type="entry name" value="Prefoldin"/>
    <property type="match status" value="1"/>
</dbReference>
<dbReference type="InterPro" id="IPR027235">
    <property type="entry name" value="PFD2"/>
</dbReference>
<dbReference type="Proteomes" id="UP000219799">
    <property type="component" value="Chromosome 13"/>
</dbReference>